<dbReference type="GO" id="GO:0003677">
    <property type="term" value="F:DNA binding"/>
    <property type="evidence" value="ECO:0007669"/>
    <property type="project" value="InterPro"/>
</dbReference>
<dbReference type="SUPFAM" id="SSF56349">
    <property type="entry name" value="DNA breaking-rejoining enzymes"/>
    <property type="match status" value="1"/>
</dbReference>
<dbReference type="PROSITE" id="PS51898">
    <property type="entry name" value="TYR_RECOMBINASE"/>
    <property type="match status" value="1"/>
</dbReference>
<evidence type="ECO:0000313" key="3">
    <source>
        <dbReference type="EMBL" id="QHS97684.1"/>
    </source>
</evidence>
<accession>A0A6C0C1M6</accession>
<evidence type="ECO:0000256" key="1">
    <source>
        <dbReference type="ARBA" id="ARBA00023172"/>
    </source>
</evidence>
<dbReference type="InterPro" id="IPR011010">
    <property type="entry name" value="DNA_brk_join_enz"/>
</dbReference>
<dbReference type="GO" id="GO:0015074">
    <property type="term" value="P:DNA integration"/>
    <property type="evidence" value="ECO:0007669"/>
    <property type="project" value="InterPro"/>
</dbReference>
<feature type="domain" description="Tyr recombinase" evidence="2">
    <location>
        <begin position="255"/>
        <end position="433"/>
    </location>
</feature>
<dbReference type="InterPro" id="IPR002104">
    <property type="entry name" value="Integrase_catalytic"/>
</dbReference>
<proteinExistence type="predicted"/>
<dbReference type="InterPro" id="IPR013762">
    <property type="entry name" value="Integrase-like_cat_sf"/>
</dbReference>
<dbReference type="EMBL" id="MN739302">
    <property type="protein sequence ID" value="QHS97684.1"/>
    <property type="molecule type" value="Genomic_DNA"/>
</dbReference>
<reference evidence="3" key="1">
    <citation type="journal article" date="2020" name="Nature">
        <title>Giant virus diversity and host interactions through global metagenomics.</title>
        <authorList>
            <person name="Schulz F."/>
            <person name="Roux S."/>
            <person name="Paez-Espino D."/>
            <person name="Jungbluth S."/>
            <person name="Walsh D.A."/>
            <person name="Denef V.J."/>
            <person name="McMahon K.D."/>
            <person name="Konstantinidis K.T."/>
            <person name="Eloe-Fadrosh E.A."/>
            <person name="Kyrpides N.C."/>
            <person name="Woyke T."/>
        </authorList>
    </citation>
    <scope>NUCLEOTIDE SEQUENCE</scope>
    <source>
        <strain evidence="3">GVMAG-M-3300020182-33</strain>
    </source>
</reference>
<dbReference type="GO" id="GO:0006310">
    <property type="term" value="P:DNA recombination"/>
    <property type="evidence" value="ECO:0007669"/>
    <property type="project" value="UniProtKB-KW"/>
</dbReference>
<dbReference type="CDD" id="cd00397">
    <property type="entry name" value="DNA_BRE_C"/>
    <property type="match status" value="1"/>
</dbReference>
<sequence>MAIIASRADAIPTAEFTEFARGVRARAKAEWRRGDAVRVEGCLALLFEITRYEYQGSIKTMVQQASRAEENIKISVAIAGAYAKQGALARSTLSKNASLLRRVLLMLDFPVGFVASLRLLPAAERKHNKTFGKYGSLAAEHPTRRRLESWAEIVRNSTRNQSELSVRNLISFYVNSCLPALNLDLDQWPADVAAHVNVHLASDPNALRSAIGQLGDVAAKTTRLRIFLKDILGVNVVVEKSKRKRPVQRDDGDGHDAHRISSSDLELLYADASKHLLNEMLFLLVLTTGLRIGDVAKILIRSVADVNNGQYVVRNHGKTQDKGDRFAVFVLCPRVKHLVNIWLTFHRPADDGPFLIPGVAKSSHASTDCIRNRFKQMWKICGFEGRKFHPDALRHANAHSLLGSGNSVEAVSECLKESATEVHGRCNLPWAVC</sequence>
<protein>
    <recommendedName>
        <fullName evidence="2">Tyr recombinase domain-containing protein</fullName>
    </recommendedName>
</protein>
<dbReference type="AlphaFoldDB" id="A0A6C0C1M6"/>
<name>A0A6C0C1M6_9ZZZZ</name>
<keyword evidence="1" id="KW-0233">DNA recombination</keyword>
<dbReference type="Pfam" id="PF00589">
    <property type="entry name" value="Phage_integrase"/>
    <property type="match status" value="1"/>
</dbReference>
<organism evidence="3">
    <name type="scientific">viral metagenome</name>
    <dbReference type="NCBI Taxonomy" id="1070528"/>
    <lineage>
        <taxon>unclassified sequences</taxon>
        <taxon>metagenomes</taxon>
        <taxon>organismal metagenomes</taxon>
    </lineage>
</organism>
<evidence type="ECO:0000259" key="2">
    <source>
        <dbReference type="PROSITE" id="PS51898"/>
    </source>
</evidence>
<dbReference type="Gene3D" id="1.10.443.10">
    <property type="entry name" value="Intergrase catalytic core"/>
    <property type="match status" value="1"/>
</dbReference>